<dbReference type="PROSITE" id="PS00108">
    <property type="entry name" value="PROTEIN_KINASE_ST"/>
    <property type="match status" value="1"/>
</dbReference>
<dbReference type="InterPro" id="IPR008271">
    <property type="entry name" value="Ser/Thr_kinase_AS"/>
</dbReference>
<dbReference type="OrthoDB" id="285287at2759"/>
<dbReference type="GO" id="GO:0004672">
    <property type="term" value="F:protein kinase activity"/>
    <property type="evidence" value="ECO:0007669"/>
    <property type="project" value="InterPro"/>
</dbReference>
<dbReference type="SMART" id="SM00220">
    <property type="entry name" value="S_TKc"/>
    <property type="match status" value="1"/>
</dbReference>
<dbReference type="InterPro" id="IPR011009">
    <property type="entry name" value="Kinase-like_dom_sf"/>
</dbReference>
<dbReference type="Pfam" id="PF00069">
    <property type="entry name" value="Pkinase"/>
    <property type="match status" value="1"/>
</dbReference>
<feature type="region of interest" description="Disordered" evidence="1">
    <location>
        <begin position="369"/>
        <end position="390"/>
    </location>
</feature>
<dbReference type="GO" id="GO:0005524">
    <property type="term" value="F:ATP binding"/>
    <property type="evidence" value="ECO:0007669"/>
    <property type="project" value="InterPro"/>
</dbReference>
<protein>
    <recommendedName>
        <fullName evidence="2">Protein kinase domain-containing protein</fullName>
    </recommendedName>
</protein>
<dbReference type="SUPFAM" id="SSF56112">
    <property type="entry name" value="Protein kinase-like (PK-like)"/>
    <property type="match status" value="1"/>
</dbReference>
<gene>
    <name evidence="3" type="ORF">FGO68_gene14086</name>
</gene>
<evidence type="ECO:0000313" key="4">
    <source>
        <dbReference type="Proteomes" id="UP000785679"/>
    </source>
</evidence>
<accession>A0A8J8P408</accession>
<keyword evidence="4" id="KW-1185">Reference proteome</keyword>
<dbReference type="InterPro" id="IPR000719">
    <property type="entry name" value="Prot_kinase_dom"/>
</dbReference>
<dbReference type="AlphaFoldDB" id="A0A8J8P408"/>
<proteinExistence type="predicted"/>
<organism evidence="3 4">
    <name type="scientific">Halteria grandinella</name>
    <dbReference type="NCBI Taxonomy" id="5974"/>
    <lineage>
        <taxon>Eukaryota</taxon>
        <taxon>Sar</taxon>
        <taxon>Alveolata</taxon>
        <taxon>Ciliophora</taxon>
        <taxon>Intramacronucleata</taxon>
        <taxon>Spirotrichea</taxon>
        <taxon>Stichotrichia</taxon>
        <taxon>Sporadotrichida</taxon>
        <taxon>Halteriidae</taxon>
        <taxon>Halteria</taxon>
    </lineage>
</organism>
<reference evidence="3" key="1">
    <citation type="submission" date="2019-06" db="EMBL/GenBank/DDBJ databases">
        <authorList>
            <person name="Zheng W."/>
        </authorList>
    </citation>
    <scope>NUCLEOTIDE SEQUENCE</scope>
    <source>
        <strain evidence="3">QDHG01</strain>
    </source>
</reference>
<dbReference type="PROSITE" id="PS50011">
    <property type="entry name" value="PROTEIN_KINASE_DOM"/>
    <property type="match status" value="1"/>
</dbReference>
<comment type="caution">
    <text evidence="3">The sequence shown here is derived from an EMBL/GenBank/DDBJ whole genome shotgun (WGS) entry which is preliminary data.</text>
</comment>
<name>A0A8J8P408_HALGN</name>
<dbReference type="EMBL" id="RRYP01001681">
    <property type="protein sequence ID" value="TNV85620.1"/>
    <property type="molecule type" value="Genomic_DNA"/>
</dbReference>
<evidence type="ECO:0000313" key="3">
    <source>
        <dbReference type="EMBL" id="TNV85620.1"/>
    </source>
</evidence>
<evidence type="ECO:0000256" key="1">
    <source>
        <dbReference type="SAM" id="MobiDB-lite"/>
    </source>
</evidence>
<feature type="compositionally biased region" description="Polar residues" evidence="1">
    <location>
        <begin position="377"/>
        <end position="387"/>
    </location>
</feature>
<dbReference type="Proteomes" id="UP000785679">
    <property type="component" value="Unassembled WGS sequence"/>
</dbReference>
<sequence>MRHQKQRYQLGVETSNFNAEKYYQDLSNPCPSSQTTLILEKQGRQLLIEMEDFDSFQKLLSLIIPYVVQIQKIKNRYQLGKELGKGGYGSVILATRFQKLYNADESNSEISVKLAVKKLDLTLLTETDQSLQHTKQEINTHWQIKDCPSIVQLREVFISQRHLYIVIDYQEGGSITEKLMELQKMKEEQTKVLMMQLLLALDFMHKREIVHRDIKLDNILLNKVSEGHFDVKIADFGLAAKLSSISGVLTEICGSAGYIAPEILRELPYDEKVDIFSLGSVFFNFMTGCFLFSGNSEDEVLKNNTRCNTANIETNLRHYSRLARDLFLQMVKKDPKQRPSAENALKHPWFGQEADQSVINEIVEFNRSQVRDGRNGHSANGSQQSRPCSEIRGKKDENYGIHHIVQASLPLSNICANYAADSSPLNMRCLQIKKSDQGYDTQEAFVIRRRKNLLENFSQSGAAGSDHTGKRSASNQLQEALQYQNSNRRGSVVSSNKSYLDILLESRFNHKQNNESSMGRNHNNTPLLSPLNQNSPCRFVQNLQDQNKFGEKMLSPQLAINSRNSNPLQRVIQRSSYKILSAVSPIELESSLSCCKHVWYTKKQRIIEVRGKFVIE</sequence>
<dbReference type="PANTHER" id="PTHR24347">
    <property type="entry name" value="SERINE/THREONINE-PROTEIN KINASE"/>
    <property type="match status" value="1"/>
</dbReference>
<evidence type="ECO:0000259" key="2">
    <source>
        <dbReference type="PROSITE" id="PS50011"/>
    </source>
</evidence>
<feature type="domain" description="Protein kinase" evidence="2">
    <location>
        <begin position="77"/>
        <end position="350"/>
    </location>
</feature>
<dbReference type="Gene3D" id="1.10.510.10">
    <property type="entry name" value="Transferase(Phosphotransferase) domain 1"/>
    <property type="match status" value="1"/>
</dbReference>